<dbReference type="InterPro" id="IPR045052">
    <property type="entry name" value="Copine"/>
</dbReference>
<dbReference type="GO" id="GO:0005544">
    <property type="term" value="F:calcium-dependent phospholipid binding"/>
    <property type="evidence" value="ECO:0007669"/>
    <property type="project" value="InterPro"/>
</dbReference>
<dbReference type="Pfam" id="PF07002">
    <property type="entry name" value="Copine"/>
    <property type="match status" value="1"/>
</dbReference>
<organism evidence="2 3">
    <name type="scientific">Rhynochetos jubatus</name>
    <name type="common">kagu</name>
    <dbReference type="NCBI Taxonomy" id="54386"/>
    <lineage>
        <taxon>Eukaryota</taxon>
        <taxon>Metazoa</taxon>
        <taxon>Chordata</taxon>
        <taxon>Craniata</taxon>
        <taxon>Vertebrata</taxon>
        <taxon>Euteleostomi</taxon>
        <taxon>Archelosauria</taxon>
        <taxon>Archosauria</taxon>
        <taxon>Dinosauria</taxon>
        <taxon>Saurischia</taxon>
        <taxon>Theropoda</taxon>
        <taxon>Coelurosauria</taxon>
        <taxon>Aves</taxon>
        <taxon>Neognathae</taxon>
        <taxon>Neoaves</taxon>
        <taxon>Phaethontimorphae</taxon>
        <taxon>Eurypygiformes</taxon>
        <taxon>Rhynochetidae</taxon>
        <taxon>Rhynochetos</taxon>
    </lineage>
</organism>
<comment type="caution">
    <text evidence="2">The sequence shown here is derived from an EMBL/GenBank/DDBJ whole genome shotgun (WGS) entry which is preliminary data.</text>
</comment>
<evidence type="ECO:0000313" key="3">
    <source>
        <dbReference type="Proteomes" id="UP000570016"/>
    </source>
</evidence>
<protein>
    <submittedName>
        <fullName evidence="2">CPNE9 protein</fullName>
    </submittedName>
</protein>
<feature type="non-terminal residue" evidence="2">
    <location>
        <position position="106"/>
    </location>
</feature>
<dbReference type="AlphaFoldDB" id="A0A7K6S0L7"/>
<feature type="non-terminal residue" evidence="2">
    <location>
        <position position="1"/>
    </location>
</feature>
<sequence>NNDADNPSCAGIEGVLESYLRSLRTVQLYGPTNFAPVINQVAGAAARVTDGSQYHVLLIITDGVISDMLQTKEAIVTVSATPGRAVRGSIPDAWVDTPPSAFLPPR</sequence>
<keyword evidence="3" id="KW-1185">Reference proteome</keyword>
<proteinExistence type="predicted"/>
<dbReference type="Proteomes" id="UP000570016">
    <property type="component" value="Unassembled WGS sequence"/>
</dbReference>
<name>A0A7K6S0L7_9AVES</name>
<dbReference type="EMBL" id="VZRY01003927">
    <property type="protein sequence ID" value="NWW91842.1"/>
    <property type="molecule type" value="Genomic_DNA"/>
</dbReference>
<dbReference type="PANTHER" id="PTHR10857">
    <property type="entry name" value="COPINE"/>
    <property type="match status" value="1"/>
</dbReference>
<dbReference type="PANTHER" id="PTHR10857:SF112">
    <property type="entry name" value="COPINE-9"/>
    <property type="match status" value="1"/>
</dbReference>
<feature type="domain" description="Copine C-terminal" evidence="1">
    <location>
        <begin position="3"/>
        <end position="82"/>
    </location>
</feature>
<dbReference type="GO" id="GO:0005886">
    <property type="term" value="C:plasma membrane"/>
    <property type="evidence" value="ECO:0007669"/>
    <property type="project" value="TreeGrafter"/>
</dbReference>
<evidence type="ECO:0000313" key="2">
    <source>
        <dbReference type="EMBL" id="NWW91842.1"/>
    </source>
</evidence>
<dbReference type="OrthoDB" id="5855668at2759"/>
<gene>
    <name evidence="2" type="primary">Cpne9</name>
    <name evidence="2" type="ORF">RHYJUB_R04197</name>
</gene>
<dbReference type="SUPFAM" id="SSF53300">
    <property type="entry name" value="vWA-like"/>
    <property type="match status" value="1"/>
</dbReference>
<reference evidence="2 3" key="1">
    <citation type="submission" date="2019-09" db="EMBL/GenBank/DDBJ databases">
        <title>Bird 10,000 Genomes (B10K) Project - Family phase.</title>
        <authorList>
            <person name="Zhang G."/>
        </authorList>
    </citation>
    <scope>NUCLEOTIDE SEQUENCE [LARGE SCALE GENOMIC DNA]</scope>
    <source>
        <strain evidence="2">B10K-DU-029-58</strain>
        <tissue evidence="2">Muscle</tissue>
    </source>
</reference>
<dbReference type="InterPro" id="IPR010734">
    <property type="entry name" value="Copine_C"/>
</dbReference>
<dbReference type="GO" id="GO:0071277">
    <property type="term" value="P:cellular response to calcium ion"/>
    <property type="evidence" value="ECO:0007669"/>
    <property type="project" value="TreeGrafter"/>
</dbReference>
<evidence type="ECO:0000259" key="1">
    <source>
        <dbReference type="Pfam" id="PF07002"/>
    </source>
</evidence>
<accession>A0A7K6S0L7</accession>
<dbReference type="InterPro" id="IPR036465">
    <property type="entry name" value="vWFA_dom_sf"/>
</dbReference>